<evidence type="ECO:0000313" key="2">
    <source>
        <dbReference type="EMBL" id="KAG1805225.1"/>
    </source>
</evidence>
<accession>A0A9P7DX10</accession>
<dbReference type="AlphaFoldDB" id="A0A9P7DX10"/>
<proteinExistence type="predicted"/>
<protein>
    <submittedName>
        <fullName evidence="2">Uncharacterized protein</fullName>
    </submittedName>
</protein>
<feature type="compositionally biased region" description="Low complexity" evidence="1">
    <location>
        <begin position="252"/>
        <end position="271"/>
    </location>
</feature>
<feature type="region of interest" description="Disordered" evidence="1">
    <location>
        <begin position="234"/>
        <end position="274"/>
    </location>
</feature>
<gene>
    <name evidence="2" type="ORF">BJ212DRAFT_1304174</name>
</gene>
<evidence type="ECO:0000256" key="1">
    <source>
        <dbReference type="SAM" id="MobiDB-lite"/>
    </source>
</evidence>
<dbReference type="OrthoDB" id="3266683at2759"/>
<keyword evidence="3" id="KW-1185">Reference proteome</keyword>
<feature type="region of interest" description="Disordered" evidence="1">
    <location>
        <begin position="1"/>
        <end position="20"/>
    </location>
</feature>
<sequence>MAPIRTQSGRGKHADSLPPSPSKLLAAKLLVAKAKKAARRPKVNLDLGDAVSVKKAAASSNQRVVNWSDPNMSTLMDKLLTVISKHVTYKVAFGFDKGDARSVNSSGKKVKEHTERIAEKVLLLDTLSNEDPTSRWKDIKISKLSKSIYHLKESYSKHYQELGQTGQGLLTTDHQHKITPGTPLANMRDKILQEFPWYLQMQELMTKSPIIDKSALLNSSTLLDLGPLHRAPLDELDSESPSHALHMPNIKTPAKTSSFTSSSSARPMSASHRNPATAFQEMALIAQVTQLKVMTVSAKEKTCHENAKAKAMIKLECLHLQHQRDEAEHQRVHEREMLQARIKLACMEDDASSDPEASILKILRLVNA</sequence>
<dbReference type="GeneID" id="64627573"/>
<evidence type="ECO:0000313" key="3">
    <source>
        <dbReference type="Proteomes" id="UP000807769"/>
    </source>
</evidence>
<reference evidence="2" key="1">
    <citation type="journal article" date="2020" name="New Phytol.">
        <title>Comparative genomics reveals dynamic genome evolution in host specialist ectomycorrhizal fungi.</title>
        <authorList>
            <person name="Lofgren L.A."/>
            <person name="Nguyen N.H."/>
            <person name="Vilgalys R."/>
            <person name="Ruytinx J."/>
            <person name="Liao H.L."/>
            <person name="Branco S."/>
            <person name="Kuo A."/>
            <person name="LaButti K."/>
            <person name="Lipzen A."/>
            <person name="Andreopoulos W."/>
            <person name="Pangilinan J."/>
            <person name="Riley R."/>
            <person name="Hundley H."/>
            <person name="Na H."/>
            <person name="Barry K."/>
            <person name="Grigoriev I.V."/>
            <person name="Stajich J.E."/>
            <person name="Kennedy P.G."/>
        </authorList>
    </citation>
    <scope>NUCLEOTIDE SEQUENCE</scope>
    <source>
        <strain evidence="2">MN1</strain>
    </source>
</reference>
<dbReference type="RefSeq" id="XP_041187147.1">
    <property type="nucleotide sequence ID" value="XM_041333556.1"/>
</dbReference>
<dbReference type="Proteomes" id="UP000807769">
    <property type="component" value="Unassembled WGS sequence"/>
</dbReference>
<comment type="caution">
    <text evidence="2">The sequence shown here is derived from an EMBL/GenBank/DDBJ whole genome shotgun (WGS) entry which is preliminary data.</text>
</comment>
<dbReference type="EMBL" id="JABBWG010000055">
    <property type="protein sequence ID" value="KAG1805225.1"/>
    <property type="molecule type" value="Genomic_DNA"/>
</dbReference>
<name>A0A9P7DX10_9AGAM</name>
<organism evidence="2 3">
    <name type="scientific">Suillus subaureus</name>
    <dbReference type="NCBI Taxonomy" id="48587"/>
    <lineage>
        <taxon>Eukaryota</taxon>
        <taxon>Fungi</taxon>
        <taxon>Dikarya</taxon>
        <taxon>Basidiomycota</taxon>
        <taxon>Agaricomycotina</taxon>
        <taxon>Agaricomycetes</taxon>
        <taxon>Agaricomycetidae</taxon>
        <taxon>Boletales</taxon>
        <taxon>Suillineae</taxon>
        <taxon>Suillaceae</taxon>
        <taxon>Suillus</taxon>
    </lineage>
</organism>